<evidence type="ECO:0000313" key="1">
    <source>
        <dbReference type="EMBL" id="JAH96088.1"/>
    </source>
</evidence>
<reference evidence="1" key="2">
    <citation type="journal article" date="2015" name="Fish Shellfish Immunol.">
        <title>Early steps in the European eel (Anguilla anguilla)-Vibrio vulnificus interaction in the gills: Role of the RtxA13 toxin.</title>
        <authorList>
            <person name="Callol A."/>
            <person name="Pajuelo D."/>
            <person name="Ebbesson L."/>
            <person name="Teles M."/>
            <person name="MacKenzie S."/>
            <person name="Amaro C."/>
        </authorList>
    </citation>
    <scope>NUCLEOTIDE SEQUENCE</scope>
</reference>
<dbReference type="EMBL" id="GBXM01012489">
    <property type="protein sequence ID" value="JAH96088.1"/>
    <property type="molecule type" value="Transcribed_RNA"/>
</dbReference>
<accession>A0A0E9X314</accession>
<name>A0A0E9X314_ANGAN</name>
<sequence length="50" mass="5501">MFSATSDFAGMQLWLGNFSLFCSCERTLLSVSFSRPAEITTHTCNAQSCC</sequence>
<dbReference type="AlphaFoldDB" id="A0A0E9X314"/>
<protein>
    <submittedName>
        <fullName evidence="1">Uncharacterized protein</fullName>
    </submittedName>
</protein>
<proteinExistence type="predicted"/>
<organism evidence="1">
    <name type="scientific">Anguilla anguilla</name>
    <name type="common">European freshwater eel</name>
    <name type="synonym">Muraena anguilla</name>
    <dbReference type="NCBI Taxonomy" id="7936"/>
    <lineage>
        <taxon>Eukaryota</taxon>
        <taxon>Metazoa</taxon>
        <taxon>Chordata</taxon>
        <taxon>Craniata</taxon>
        <taxon>Vertebrata</taxon>
        <taxon>Euteleostomi</taxon>
        <taxon>Actinopterygii</taxon>
        <taxon>Neopterygii</taxon>
        <taxon>Teleostei</taxon>
        <taxon>Anguilliformes</taxon>
        <taxon>Anguillidae</taxon>
        <taxon>Anguilla</taxon>
    </lineage>
</organism>
<reference evidence="1" key="1">
    <citation type="submission" date="2014-11" db="EMBL/GenBank/DDBJ databases">
        <authorList>
            <person name="Amaro Gonzalez C."/>
        </authorList>
    </citation>
    <scope>NUCLEOTIDE SEQUENCE</scope>
</reference>